<dbReference type="GO" id="GO:0008983">
    <property type="term" value="F:protein-glutamate O-methyltransferase activity"/>
    <property type="evidence" value="ECO:0007669"/>
    <property type="project" value="UniProtKB-EC"/>
</dbReference>
<keyword evidence="3" id="KW-1185">Reference proteome</keyword>
<evidence type="ECO:0000313" key="2">
    <source>
        <dbReference type="EMBL" id="AKL97215.1"/>
    </source>
</evidence>
<dbReference type="SUPFAM" id="SSF47757">
    <property type="entry name" value="Chemotaxis receptor methyltransferase CheR, N-terminal domain"/>
    <property type="match status" value="1"/>
</dbReference>
<dbReference type="RefSeq" id="WP_242846945.1">
    <property type="nucleotide sequence ID" value="NZ_CP009687.1"/>
</dbReference>
<reference evidence="2 3" key="1">
    <citation type="submission" date="2014-10" db="EMBL/GenBank/DDBJ databases">
        <title>Genome sequence of Clostridium aceticum DSM 1496.</title>
        <authorList>
            <person name="Poehlein A."/>
            <person name="Schiel-Bengelsdorf B."/>
            <person name="Gottschalk G."/>
            <person name="Duerre P."/>
            <person name="Daniel R."/>
        </authorList>
    </citation>
    <scope>NUCLEOTIDE SEQUENCE [LARGE SCALE GENOMIC DNA]</scope>
    <source>
        <strain evidence="2 3">DSM 1496</strain>
    </source>
</reference>
<proteinExistence type="predicted"/>
<organism evidence="2 3">
    <name type="scientific">Clostridium aceticum</name>
    <dbReference type="NCBI Taxonomy" id="84022"/>
    <lineage>
        <taxon>Bacteria</taxon>
        <taxon>Bacillati</taxon>
        <taxon>Bacillota</taxon>
        <taxon>Clostridia</taxon>
        <taxon>Eubacteriales</taxon>
        <taxon>Clostridiaceae</taxon>
        <taxon>Clostridium</taxon>
    </lineage>
</organism>
<dbReference type="SUPFAM" id="SSF53335">
    <property type="entry name" value="S-adenosyl-L-methionine-dependent methyltransferases"/>
    <property type="match status" value="1"/>
</dbReference>
<dbReference type="InterPro" id="IPR000780">
    <property type="entry name" value="CheR_MeTrfase"/>
</dbReference>
<dbReference type="KEGG" id="cace:CACET_c37870"/>
<evidence type="ECO:0000313" key="3">
    <source>
        <dbReference type="Proteomes" id="UP000035704"/>
    </source>
</evidence>
<dbReference type="InterPro" id="IPR022642">
    <property type="entry name" value="CheR_C"/>
</dbReference>
<dbReference type="EC" id="2.1.1.80" evidence="2"/>
<dbReference type="Pfam" id="PF03705">
    <property type="entry name" value="CheR_N"/>
    <property type="match status" value="1"/>
</dbReference>
<dbReference type="InterPro" id="IPR029063">
    <property type="entry name" value="SAM-dependent_MTases_sf"/>
</dbReference>
<dbReference type="PATRIC" id="fig|84022.6.peg.3869"/>
<dbReference type="SMART" id="SM00138">
    <property type="entry name" value="MeTrc"/>
    <property type="match status" value="1"/>
</dbReference>
<keyword evidence="2" id="KW-0489">Methyltransferase</keyword>
<dbReference type="STRING" id="84022.CACET_c37870"/>
<gene>
    <name evidence="2" type="primary">cheR4</name>
    <name evidence="2" type="ORF">CACET_c37870</name>
</gene>
<dbReference type="AlphaFoldDB" id="A0A0G3WH46"/>
<dbReference type="PANTHER" id="PTHR24422:SF8">
    <property type="entry name" value="CHEMOTAXIS PROTEIN"/>
    <property type="match status" value="1"/>
</dbReference>
<sequence>MMKEKSLYNLHNQDIETELLLEAIFLKYGHDFRNYSRAHIKRRVLRRLSISKLSNISEMLYRVLYDRKFFEVLLMDFSINVTEMFRDPSFYRAIRKEVIPVLKTYPYIKIWQAGCATGEEVYSMAILLKEEGLYERAQIYATDFNEKVLQKAKEGIYPIDTIKEYTYNYQQAGGTTSFSDYYTAKRDFVTLDETLKKKMIFADHNLVIDGVFGEMHMIICRNVLIYFNRELQNRVIHLFYESLCYGGILCLGSKENIKFLNWEKKFQVVNEKERIFQKN</sequence>
<evidence type="ECO:0000259" key="1">
    <source>
        <dbReference type="PROSITE" id="PS50123"/>
    </source>
</evidence>
<keyword evidence="2" id="KW-0808">Transferase</keyword>
<feature type="domain" description="CheR-type methyltransferase" evidence="1">
    <location>
        <begin position="5"/>
        <end position="279"/>
    </location>
</feature>
<dbReference type="Proteomes" id="UP000035704">
    <property type="component" value="Chromosome"/>
</dbReference>
<accession>A0A0G3WH46</accession>
<dbReference type="GO" id="GO:0032259">
    <property type="term" value="P:methylation"/>
    <property type="evidence" value="ECO:0007669"/>
    <property type="project" value="UniProtKB-KW"/>
</dbReference>
<dbReference type="PANTHER" id="PTHR24422">
    <property type="entry name" value="CHEMOTAXIS PROTEIN METHYLTRANSFERASE"/>
    <property type="match status" value="1"/>
</dbReference>
<name>A0A0G3WH46_9CLOT</name>
<dbReference type="Pfam" id="PF01739">
    <property type="entry name" value="CheR"/>
    <property type="match status" value="1"/>
</dbReference>
<dbReference type="InterPro" id="IPR050903">
    <property type="entry name" value="Bact_Chemotaxis_MeTrfase"/>
</dbReference>
<dbReference type="Gene3D" id="3.40.50.150">
    <property type="entry name" value="Vaccinia Virus protein VP39"/>
    <property type="match status" value="1"/>
</dbReference>
<dbReference type="InterPro" id="IPR022641">
    <property type="entry name" value="CheR_N"/>
</dbReference>
<dbReference type="PROSITE" id="PS50123">
    <property type="entry name" value="CHER"/>
    <property type="match status" value="1"/>
</dbReference>
<dbReference type="PRINTS" id="PR00996">
    <property type="entry name" value="CHERMTFRASE"/>
</dbReference>
<dbReference type="EMBL" id="CP009687">
    <property type="protein sequence ID" value="AKL97215.1"/>
    <property type="molecule type" value="Genomic_DNA"/>
</dbReference>
<protein>
    <submittedName>
        <fullName evidence="2">Chemotaxis protein methyltransferase CheR</fullName>
        <ecNumber evidence="2">2.1.1.80</ecNumber>
    </submittedName>
</protein>